<organism evidence="1">
    <name type="scientific">bioreactor metagenome</name>
    <dbReference type="NCBI Taxonomy" id="1076179"/>
    <lineage>
        <taxon>unclassified sequences</taxon>
        <taxon>metagenomes</taxon>
        <taxon>ecological metagenomes</taxon>
    </lineage>
</organism>
<comment type="caution">
    <text evidence="1">The sequence shown here is derived from an EMBL/GenBank/DDBJ whole genome shotgun (WGS) entry which is preliminary data.</text>
</comment>
<evidence type="ECO:0000313" key="1">
    <source>
        <dbReference type="EMBL" id="MPM98612.1"/>
    </source>
</evidence>
<dbReference type="AlphaFoldDB" id="A0A645ED74"/>
<name>A0A645ED74_9ZZZZ</name>
<protein>
    <submittedName>
        <fullName evidence="1">Uncharacterized protein</fullName>
    </submittedName>
</protein>
<proteinExistence type="predicted"/>
<reference evidence="1" key="1">
    <citation type="submission" date="2019-08" db="EMBL/GenBank/DDBJ databases">
        <authorList>
            <person name="Kucharzyk K."/>
            <person name="Murdoch R.W."/>
            <person name="Higgins S."/>
            <person name="Loffler F."/>
        </authorList>
    </citation>
    <scope>NUCLEOTIDE SEQUENCE</scope>
</reference>
<gene>
    <name evidence="1" type="ORF">SDC9_145800</name>
</gene>
<accession>A0A645ED74</accession>
<sequence>MKNFMGVHAVSADSNSISSKVSNAGIRVGNCRQFSRSDKSKVAGIEKQKQPTSAVVVEADLNFPAAIKSGSTKGRSGFLKLETMTGFAYRRFAFWH</sequence>
<dbReference type="EMBL" id="VSSQ01044752">
    <property type="protein sequence ID" value="MPM98612.1"/>
    <property type="molecule type" value="Genomic_DNA"/>
</dbReference>